<accession>A0A5C5BS62</accession>
<dbReference type="Proteomes" id="UP000312594">
    <property type="component" value="Unassembled WGS sequence"/>
</dbReference>
<reference evidence="1 2" key="1">
    <citation type="journal article" date="2005" name="Appl. Environ. Microbiol.">
        <title>Intestinal bacterial communities that produce active estrogen-like compounds enterodiol and enterolactone in humans.</title>
        <authorList>
            <person name="Clavel T."/>
            <person name="Henderson G."/>
            <person name="Alpert C.A."/>
            <person name="Philippe C."/>
            <person name="Rigottier-Gois L."/>
            <person name="Dore J."/>
            <person name="Blaut M."/>
        </authorList>
    </citation>
    <scope>NUCLEOTIDE SEQUENCE [LARGE SCALE GENOMIC DNA]</scope>
    <source>
        <strain evidence="1 2">SECO-MT75m2</strain>
    </source>
</reference>
<comment type="caution">
    <text evidence="1">The sequence shown here is derived from an EMBL/GenBank/DDBJ whole genome shotgun (WGS) entry which is preliminary data.</text>
</comment>
<dbReference type="RefSeq" id="WP_139912958.1">
    <property type="nucleotide sequence ID" value="NZ_VEVP01000036.1"/>
</dbReference>
<protein>
    <submittedName>
        <fullName evidence="1">Uncharacterized protein</fullName>
    </submittedName>
</protein>
<proteinExistence type="predicted"/>
<dbReference type="AlphaFoldDB" id="A0A5C5BS62"/>
<sequence>MADKDKSGIGKLRKLADDGRGLTDEARATVERLRGMDCARPRMDLYEIVFGVPAPTGASSRELNSAIRDRLIELIEHGGKQDADAHRERTCHDMLPDGMTAFDFSACMQELADLTLVEYEEAHAVRFLGEVNNVIDEYRKTLVKIGLMLGYENGDLPVLPELLLGELDKRLMPPRIEWPRLEDGGLVCFGSIVAGLDGPCEKFIFTSSMGGVCQLQDADGNIVNVMHGERVKRPQPEVLGADGLPIKVGQTVYGGDGRTWSVTAIRGGEYNVLAVGSAGGQRKGLRASWLTHAQPDTQARIDEDKHKGYVSYWGCLEHECCDCPATVDGKTPDERYGVVSCTVAQGMDIARREIELDAMTKGGER</sequence>
<gene>
    <name evidence="1" type="ORF">FIC87_12520</name>
</gene>
<name>A0A5C5BS62_EGGLN</name>
<evidence type="ECO:0000313" key="2">
    <source>
        <dbReference type="Proteomes" id="UP000312594"/>
    </source>
</evidence>
<dbReference type="EMBL" id="VEVP01000036">
    <property type="protein sequence ID" value="TNU89017.1"/>
    <property type="molecule type" value="Genomic_DNA"/>
</dbReference>
<evidence type="ECO:0000313" key="1">
    <source>
        <dbReference type="EMBL" id="TNU89017.1"/>
    </source>
</evidence>
<organism evidence="1 2">
    <name type="scientific">Eggerthella lenta</name>
    <name type="common">Eubacterium lentum</name>
    <dbReference type="NCBI Taxonomy" id="84112"/>
    <lineage>
        <taxon>Bacteria</taxon>
        <taxon>Bacillati</taxon>
        <taxon>Actinomycetota</taxon>
        <taxon>Coriobacteriia</taxon>
        <taxon>Eggerthellales</taxon>
        <taxon>Eggerthellaceae</taxon>
        <taxon>Eggerthella</taxon>
    </lineage>
</organism>